<keyword evidence="1" id="KW-0805">Transcription regulation</keyword>
<dbReference type="SUPFAM" id="SSF48498">
    <property type="entry name" value="Tetracyclin repressor-like, C-terminal domain"/>
    <property type="match status" value="1"/>
</dbReference>
<dbReference type="InterPro" id="IPR036271">
    <property type="entry name" value="Tet_transcr_reg_TetR-rel_C_sf"/>
</dbReference>
<dbReference type="PANTHER" id="PTHR30055">
    <property type="entry name" value="HTH-TYPE TRANSCRIPTIONAL REGULATOR RUTR"/>
    <property type="match status" value="1"/>
</dbReference>
<evidence type="ECO:0000256" key="1">
    <source>
        <dbReference type="ARBA" id="ARBA00023015"/>
    </source>
</evidence>
<dbReference type="PROSITE" id="PS50977">
    <property type="entry name" value="HTH_TETR_2"/>
    <property type="match status" value="1"/>
</dbReference>
<evidence type="ECO:0000256" key="3">
    <source>
        <dbReference type="ARBA" id="ARBA00023163"/>
    </source>
</evidence>
<evidence type="ECO:0000256" key="2">
    <source>
        <dbReference type="ARBA" id="ARBA00023125"/>
    </source>
</evidence>
<name>A0A0D0L7X7_VARPD</name>
<proteinExistence type="predicted"/>
<dbReference type="GO" id="GO:0045892">
    <property type="term" value="P:negative regulation of DNA-templated transcription"/>
    <property type="evidence" value="ECO:0007669"/>
    <property type="project" value="InterPro"/>
</dbReference>
<protein>
    <submittedName>
        <fullName evidence="7">TetR family transcriptional regulator</fullName>
    </submittedName>
</protein>
<dbReference type="InterPro" id="IPR004111">
    <property type="entry name" value="Repressor_TetR_C"/>
</dbReference>
<dbReference type="Gene3D" id="1.10.10.60">
    <property type="entry name" value="Homeodomain-like"/>
    <property type="match status" value="1"/>
</dbReference>
<evidence type="ECO:0000259" key="6">
    <source>
        <dbReference type="PROSITE" id="PS50977"/>
    </source>
</evidence>
<evidence type="ECO:0000256" key="5">
    <source>
        <dbReference type="SAM" id="MobiDB-lite"/>
    </source>
</evidence>
<dbReference type="Pfam" id="PF02909">
    <property type="entry name" value="TetR_C_1"/>
    <property type="match status" value="1"/>
</dbReference>
<gene>
    <name evidence="7" type="ORF">RT97_31775</name>
</gene>
<dbReference type="InterPro" id="IPR050109">
    <property type="entry name" value="HTH-type_TetR-like_transc_reg"/>
</dbReference>
<reference evidence="7 8" key="1">
    <citation type="submission" date="2014-12" db="EMBL/GenBank/DDBJ databases">
        <title>16Stimator: statistical estimation of ribosomal gene copy numbers from draft genome assemblies.</title>
        <authorList>
            <person name="Perisin M.A."/>
            <person name="Vetter M."/>
            <person name="Gilbert J.A."/>
            <person name="Bergelson J."/>
        </authorList>
    </citation>
    <scope>NUCLEOTIDE SEQUENCE [LARGE SCALE GENOMIC DNA]</scope>
    <source>
        <strain evidence="7 8">MEDvA23</strain>
    </source>
</reference>
<feature type="domain" description="HTH tetR-type" evidence="6">
    <location>
        <begin position="27"/>
        <end position="87"/>
    </location>
</feature>
<evidence type="ECO:0000313" key="8">
    <source>
        <dbReference type="Proteomes" id="UP000032067"/>
    </source>
</evidence>
<organism evidence="7 8">
    <name type="scientific">Variovorax paradoxus</name>
    <dbReference type="NCBI Taxonomy" id="34073"/>
    <lineage>
        <taxon>Bacteria</taxon>
        <taxon>Pseudomonadati</taxon>
        <taxon>Pseudomonadota</taxon>
        <taxon>Betaproteobacteria</taxon>
        <taxon>Burkholderiales</taxon>
        <taxon>Comamonadaceae</taxon>
        <taxon>Variovorax</taxon>
    </lineage>
</organism>
<dbReference type="InterPro" id="IPR009057">
    <property type="entry name" value="Homeodomain-like_sf"/>
</dbReference>
<dbReference type="Pfam" id="PF00440">
    <property type="entry name" value="TetR_N"/>
    <property type="match status" value="1"/>
</dbReference>
<dbReference type="SUPFAM" id="SSF46689">
    <property type="entry name" value="Homeodomain-like"/>
    <property type="match status" value="1"/>
</dbReference>
<feature type="region of interest" description="Disordered" evidence="5">
    <location>
        <begin position="1"/>
        <end position="26"/>
    </location>
</feature>
<evidence type="ECO:0000256" key="4">
    <source>
        <dbReference type="PROSITE-ProRule" id="PRU00335"/>
    </source>
</evidence>
<accession>A0A0D0L7X7</accession>
<feature type="DNA-binding region" description="H-T-H motif" evidence="4">
    <location>
        <begin position="50"/>
        <end position="69"/>
    </location>
</feature>
<dbReference type="InterPro" id="IPR001647">
    <property type="entry name" value="HTH_TetR"/>
</dbReference>
<keyword evidence="2 4" id="KW-0238">DNA-binding</keyword>
<sequence length="251" mass="27154">MKKKTAEPTPTPTPKPKTAGRPTGGGALSKRLIAEAALAHIDQFGLGAFSMREIASQLGVYPATVHWHVSTREALLAEVAATVMSQVTPPTGRMAWQAWIAELFHRCRAAVRSHPNVAQLLGAQLVSNGSLPTELVEGVLAALAEAGFEEQSLLEAYNCVIAAMLGFLTMEFSPLPADNTQAWAEELRERVHTIRPLDHPVLARNLPLLANAAFIVRWDNGTTVPLDSSFERHIQITIDGLEAFARRVKGG</sequence>
<comment type="caution">
    <text evidence="7">The sequence shown here is derived from an EMBL/GenBank/DDBJ whole genome shotgun (WGS) entry which is preliminary data.</text>
</comment>
<evidence type="ECO:0000313" key="7">
    <source>
        <dbReference type="EMBL" id="KIQ16066.1"/>
    </source>
</evidence>
<dbReference type="EMBL" id="JXQQ01000137">
    <property type="protein sequence ID" value="KIQ16066.1"/>
    <property type="molecule type" value="Genomic_DNA"/>
</dbReference>
<keyword evidence="3" id="KW-0804">Transcription</keyword>
<dbReference type="AlphaFoldDB" id="A0A0D0L7X7"/>
<dbReference type="GO" id="GO:0003700">
    <property type="term" value="F:DNA-binding transcription factor activity"/>
    <property type="evidence" value="ECO:0007669"/>
    <property type="project" value="TreeGrafter"/>
</dbReference>
<dbReference type="GO" id="GO:0000976">
    <property type="term" value="F:transcription cis-regulatory region binding"/>
    <property type="evidence" value="ECO:0007669"/>
    <property type="project" value="TreeGrafter"/>
</dbReference>
<dbReference type="RefSeq" id="WP_042582861.1">
    <property type="nucleotide sequence ID" value="NZ_JXQQ01000137.1"/>
</dbReference>
<dbReference type="OrthoDB" id="4541465at2"/>
<dbReference type="Gene3D" id="1.10.357.10">
    <property type="entry name" value="Tetracycline Repressor, domain 2"/>
    <property type="match status" value="1"/>
</dbReference>
<dbReference type="PANTHER" id="PTHR30055:SF151">
    <property type="entry name" value="TRANSCRIPTIONAL REGULATORY PROTEIN"/>
    <property type="match status" value="1"/>
</dbReference>
<dbReference type="Proteomes" id="UP000032067">
    <property type="component" value="Unassembled WGS sequence"/>
</dbReference>